<feature type="transmembrane region" description="Helical" evidence="7">
    <location>
        <begin position="57"/>
        <end position="90"/>
    </location>
</feature>
<comment type="similarity">
    <text evidence="2 6">Belongs to the DP1 family.</text>
</comment>
<feature type="transmembrane region" description="Helical" evidence="7">
    <location>
        <begin position="110"/>
        <end position="137"/>
    </location>
</feature>
<reference evidence="8 9" key="1">
    <citation type="submission" date="2014-02" db="EMBL/GenBank/DDBJ databases">
        <authorList>
            <person name="Sibley D."/>
            <person name="Venepally P."/>
            <person name="Karamycheva S."/>
            <person name="Hadjithomas M."/>
            <person name="Khan A."/>
            <person name="Brunk B."/>
            <person name="Roos D."/>
            <person name="Caler E."/>
            <person name="Lorenzi H."/>
        </authorList>
    </citation>
    <scope>NUCLEOTIDE SEQUENCE [LARGE SCALE GENOMIC DNA]</scope>
    <source>
        <strain evidence="8 9">GAB2-2007-GAL-DOM2</strain>
    </source>
</reference>
<dbReference type="PANTHER" id="PTHR12300">
    <property type="entry name" value="HVA22-LIKE PROTEINS"/>
    <property type="match status" value="1"/>
</dbReference>
<evidence type="ECO:0000256" key="1">
    <source>
        <dbReference type="ARBA" id="ARBA00004141"/>
    </source>
</evidence>
<dbReference type="OrthoDB" id="10009287at2759"/>
<dbReference type="AlphaFoldDB" id="A0A086JGR8"/>
<dbReference type="PANTHER" id="PTHR12300:SF161">
    <property type="entry name" value="RECEPTOR EXPRESSION-ENHANCING PROTEIN"/>
    <property type="match status" value="1"/>
</dbReference>
<evidence type="ECO:0000313" key="8">
    <source>
        <dbReference type="EMBL" id="KFG31336.1"/>
    </source>
</evidence>
<dbReference type="InterPro" id="IPR004345">
    <property type="entry name" value="TB2_DP1_HVA22"/>
</dbReference>
<evidence type="ECO:0000256" key="7">
    <source>
        <dbReference type="SAM" id="Phobius"/>
    </source>
</evidence>
<dbReference type="GO" id="GO:0016020">
    <property type="term" value="C:membrane"/>
    <property type="evidence" value="ECO:0007669"/>
    <property type="project" value="UniProtKB-SubCell"/>
</dbReference>
<dbReference type="VEuPathDB" id="ToxoDB:TGDOM2_257040"/>
<accession>A0A086JGR8</accession>
<organism evidence="8 9">
    <name type="scientific">Toxoplasma gondii GAB2-2007-GAL-DOM2</name>
    <dbReference type="NCBI Taxonomy" id="1130820"/>
    <lineage>
        <taxon>Eukaryota</taxon>
        <taxon>Sar</taxon>
        <taxon>Alveolata</taxon>
        <taxon>Apicomplexa</taxon>
        <taxon>Conoidasida</taxon>
        <taxon>Coccidia</taxon>
        <taxon>Eucoccidiorida</taxon>
        <taxon>Eimeriorina</taxon>
        <taxon>Sarcocystidae</taxon>
        <taxon>Toxoplasma</taxon>
    </lineage>
</organism>
<dbReference type="Pfam" id="PF03134">
    <property type="entry name" value="TB2_DP1_HVA22"/>
    <property type="match status" value="1"/>
</dbReference>
<evidence type="ECO:0000256" key="2">
    <source>
        <dbReference type="ARBA" id="ARBA00008573"/>
    </source>
</evidence>
<keyword evidence="3 7" id="KW-0812">Transmembrane</keyword>
<name>A0A086JGR8_TOXGO</name>
<gene>
    <name evidence="8" type="ORF">TGDOM2_257040</name>
</gene>
<evidence type="ECO:0000256" key="4">
    <source>
        <dbReference type="ARBA" id="ARBA00022989"/>
    </source>
</evidence>
<keyword evidence="4 7" id="KW-1133">Transmembrane helix</keyword>
<evidence type="ECO:0000256" key="5">
    <source>
        <dbReference type="ARBA" id="ARBA00023136"/>
    </source>
</evidence>
<dbReference type="EMBL" id="AHZU02001535">
    <property type="protein sequence ID" value="KFG31336.1"/>
    <property type="molecule type" value="Genomic_DNA"/>
</dbReference>
<comment type="subcellular location">
    <subcellularLocation>
        <location evidence="1 6">Membrane</location>
        <topology evidence="1 6">Multi-pass membrane protein</topology>
    </subcellularLocation>
</comment>
<sequence length="217" mass="24052">MAIGRGNAPSSMGAEECPSIQVAGFDLQRMMSHWDAKLNAYPVVAQASEKLGIRSSILFSGFSVFLLFSLGFGWGGGIVCDLTGFLYPAWQSFKAVETPGRDDDKLWLTYWVVYAAFSLLEYFVDIILFWVPFYYLLKCAFLLYLYLPWTKGAETIYNQVIRPHLLEHQRSIDGAVEQISQVGASAAEGLQQALNDGATLVNQAAGLVRQRKPAVAH</sequence>
<evidence type="ECO:0000256" key="6">
    <source>
        <dbReference type="RuleBase" id="RU362006"/>
    </source>
</evidence>
<evidence type="ECO:0000313" key="9">
    <source>
        <dbReference type="Proteomes" id="UP000028837"/>
    </source>
</evidence>
<protein>
    <submittedName>
        <fullName evidence="8">TB2/DP1, HVA22 family protein</fullName>
    </submittedName>
</protein>
<evidence type="ECO:0000256" key="3">
    <source>
        <dbReference type="ARBA" id="ARBA00022692"/>
    </source>
</evidence>
<keyword evidence="5 7" id="KW-0472">Membrane</keyword>
<comment type="caution">
    <text evidence="8">The sequence shown here is derived from an EMBL/GenBank/DDBJ whole genome shotgun (WGS) entry which is preliminary data.</text>
</comment>
<dbReference type="Proteomes" id="UP000028837">
    <property type="component" value="Unassembled WGS sequence"/>
</dbReference>
<proteinExistence type="inferred from homology"/>